<protein>
    <submittedName>
        <fullName evidence="12">Uncharacterized protein</fullName>
    </submittedName>
</protein>
<dbReference type="GO" id="GO:0032396">
    <property type="term" value="F:inhibitory MHC class I receptor activity"/>
    <property type="evidence" value="ECO:0007669"/>
    <property type="project" value="TreeGrafter"/>
</dbReference>
<dbReference type="GO" id="GO:0019221">
    <property type="term" value="P:cytokine-mediated signaling pathway"/>
    <property type="evidence" value="ECO:0007669"/>
    <property type="project" value="TreeGrafter"/>
</dbReference>
<name>A0A7J7EMQ8_DICBM</name>
<keyword evidence="6 11" id="KW-1133">Transmembrane helix</keyword>
<dbReference type="InterPro" id="IPR050412">
    <property type="entry name" value="Ig-like_Receptors_ImmuneReg"/>
</dbReference>
<evidence type="ECO:0000313" key="12">
    <source>
        <dbReference type="EMBL" id="KAF5916987.1"/>
    </source>
</evidence>
<dbReference type="FunFam" id="2.60.40.10:FF:000049">
    <property type="entry name" value="Leukocyte immunoglobulin-like receptor subfamily B member 1"/>
    <property type="match status" value="1"/>
</dbReference>
<keyword evidence="3 11" id="KW-0812">Transmembrane</keyword>
<reference evidence="12 13" key="1">
    <citation type="journal article" date="2020" name="Mol. Biol. Evol.">
        <title>Interspecific Gene Flow and the Evolution of Specialization in Black and White Rhinoceros.</title>
        <authorList>
            <person name="Moodley Y."/>
            <person name="Westbury M.V."/>
            <person name="Russo I.M."/>
            <person name="Gopalakrishnan S."/>
            <person name="Rakotoarivelo A."/>
            <person name="Olsen R.A."/>
            <person name="Prost S."/>
            <person name="Tunstall T."/>
            <person name="Ryder O.A."/>
            <person name="Dalen L."/>
            <person name="Bruford M.W."/>
        </authorList>
    </citation>
    <scope>NUCLEOTIDE SEQUENCE [LARGE SCALE GENOMIC DNA]</scope>
    <source>
        <strain evidence="12">SBR-YM</strain>
        <tissue evidence="12">Skin</tissue>
    </source>
</reference>
<evidence type="ECO:0000256" key="3">
    <source>
        <dbReference type="ARBA" id="ARBA00022692"/>
    </source>
</evidence>
<keyword evidence="9" id="KW-0325">Glycoprotein</keyword>
<keyword evidence="5" id="KW-0677">Repeat</keyword>
<dbReference type="SUPFAM" id="SSF48726">
    <property type="entry name" value="Immunoglobulin"/>
    <property type="match status" value="2"/>
</dbReference>
<keyword evidence="4" id="KW-0732">Signal</keyword>
<evidence type="ECO:0000256" key="9">
    <source>
        <dbReference type="ARBA" id="ARBA00023180"/>
    </source>
</evidence>
<dbReference type="PANTHER" id="PTHR11738">
    <property type="entry name" value="MHC CLASS I NK CELL RECEPTOR"/>
    <property type="match status" value="1"/>
</dbReference>
<keyword evidence="10" id="KW-0393">Immunoglobulin domain</keyword>
<evidence type="ECO:0000256" key="2">
    <source>
        <dbReference type="ARBA" id="ARBA00022475"/>
    </source>
</evidence>
<evidence type="ECO:0000256" key="10">
    <source>
        <dbReference type="ARBA" id="ARBA00023319"/>
    </source>
</evidence>
<proteinExistence type="predicted"/>
<feature type="transmembrane region" description="Helical" evidence="11">
    <location>
        <begin position="292"/>
        <end position="310"/>
    </location>
</feature>
<dbReference type="InterPro" id="IPR036179">
    <property type="entry name" value="Ig-like_dom_sf"/>
</dbReference>
<evidence type="ECO:0000256" key="5">
    <source>
        <dbReference type="ARBA" id="ARBA00022737"/>
    </source>
</evidence>
<evidence type="ECO:0000256" key="8">
    <source>
        <dbReference type="ARBA" id="ARBA00023157"/>
    </source>
</evidence>
<comment type="caution">
    <text evidence="12">The sequence shown here is derived from an EMBL/GenBank/DDBJ whole genome shotgun (WGS) entry which is preliminary data.</text>
</comment>
<evidence type="ECO:0000256" key="7">
    <source>
        <dbReference type="ARBA" id="ARBA00023136"/>
    </source>
</evidence>
<sequence>MTTPWWGGPDSEQTHLVHLSVLPDTVVSSIFTAEPQGGDAMTPTLMALLCLGSLPKPAIWAEPGSVIPWWEPMNSWCQGTLEALEYQLDKEGSPFPGMNRQYAGRRHCYYLRPTGLSEHSDTLELVVTGIYSKSTLSALSSPVVTSGRNVTLQCSSWLGFDRFILTKEGEHKPSLILDSQRHPNGQSHALFLVGLMTPIHRWMFRCYGCYRIKPQVCSDLSDPLELMVSDKVPQHSPLPLQSIQCPVLKIHLGWNGRGGALRDNPMGTPKPPLTGLISTTASRPQDYTVENLIRMAVAGLILVVLGVLLYQAQHSQRRTQDAARSFSEIERPKSAFRQAGPGQCLVLTCPPYISWTGSGVDCREISPDIILGKQGLHGSVAMILFKLGTLSPHFLPHGILNTPIHFRGRQLCAVGASLWAQGDLDSIPRGKVTGYLTLNKDTVSLISPEIMTPHK</sequence>
<dbReference type="Proteomes" id="UP000551758">
    <property type="component" value="Unassembled WGS sequence"/>
</dbReference>
<dbReference type="GO" id="GO:0002764">
    <property type="term" value="P:immune response-regulating signaling pathway"/>
    <property type="evidence" value="ECO:0007669"/>
    <property type="project" value="TreeGrafter"/>
</dbReference>
<evidence type="ECO:0000256" key="4">
    <source>
        <dbReference type="ARBA" id="ARBA00022729"/>
    </source>
</evidence>
<keyword evidence="2" id="KW-1003">Cell membrane</keyword>
<dbReference type="AlphaFoldDB" id="A0A7J7EMQ8"/>
<keyword evidence="13" id="KW-1185">Reference proteome</keyword>
<evidence type="ECO:0000256" key="11">
    <source>
        <dbReference type="SAM" id="Phobius"/>
    </source>
</evidence>
<evidence type="ECO:0000256" key="6">
    <source>
        <dbReference type="ARBA" id="ARBA00022989"/>
    </source>
</evidence>
<dbReference type="GO" id="GO:0005886">
    <property type="term" value="C:plasma membrane"/>
    <property type="evidence" value="ECO:0007669"/>
    <property type="project" value="UniProtKB-SubCell"/>
</dbReference>
<gene>
    <name evidence="12" type="ORF">HPG69_013910</name>
</gene>
<organism evidence="12 13">
    <name type="scientific">Diceros bicornis minor</name>
    <name type="common">South-central black rhinoceros</name>
    <dbReference type="NCBI Taxonomy" id="77932"/>
    <lineage>
        <taxon>Eukaryota</taxon>
        <taxon>Metazoa</taxon>
        <taxon>Chordata</taxon>
        <taxon>Craniata</taxon>
        <taxon>Vertebrata</taxon>
        <taxon>Euteleostomi</taxon>
        <taxon>Mammalia</taxon>
        <taxon>Eutheria</taxon>
        <taxon>Laurasiatheria</taxon>
        <taxon>Perissodactyla</taxon>
        <taxon>Rhinocerotidae</taxon>
        <taxon>Diceros</taxon>
    </lineage>
</organism>
<dbReference type="PANTHER" id="PTHR11738:SF179">
    <property type="entry name" value="LEUKOCYTE IMMUNOGLOBULIN-LIKE RECEPTOR SUBFAMILY A MEMBER 5"/>
    <property type="match status" value="1"/>
</dbReference>
<keyword evidence="7 11" id="KW-0472">Membrane</keyword>
<evidence type="ECO:0000313" key="13">
    <source>
        <dbReference type="Proteomes" id="UP000551758"/>
    </source>
</evidence>
<keyword evidence="8" id="KW-1015">Disulfide bond</keyword>
<dbReference type="Gene3D" id="2.60.40.10">
    <property type="entry name" value="Immunoglobulins"/>
    <property type="match status" value="2"/>
</dbReference>
<dbReference type="InterPro" id="IPR013783">
    <property type="entry name" value="Ig-like_fold"/>
</dbReference>
<dbReference type="EMBL" id="JACDTQ010002604">
    <property type="protein sequence ID" value="KAF5916987.1"/>
    <property type="molecule type" value="Genomic_DNA"/>
</dbReference>
<accession>A0A7J7EMQ8</accession>
<comment type="subcellular location">
    <subcellularLocation>
        <location evidence="1">Cell membrane</location>
        <topology evidence="1">Single-pass membrane protein</topology>
    </subcellularLocation>
</comment>
<evidence type="ECO:0000256" key="1">
    <source>
        <dbReference type="ARBA" id="ARBA00004162"/>
    </source>
</evidence>